<keyword evidence="2" id="KW-1185">Reference proteome</keyword>
<dbReference type="RefSeq" id="WP_371842526.1">
    <property type="nucleotide sequence ID" value="NZ_JBGMEL010000002.1"/>
</dbReference>
<protein>
    <submittedName>
        <fullName evidence="1">Uncharacterized protein</fullName>
    </submittedName>
</protein>
<evidence type="ECO:0000313" key="1">
    <source>
        <dbReference type="EMBL" id="MFA0789475.1"/>
    </source>
</evidence>
<dbReference type="EMBL" id="JBGMEL010000002">
    <property type="protein sequence ID" value="MFA0789475.1"/>
    <property type="molecule type" value="Genomic_DNA"/>
</dbReference>
<name>A0ABV4NJM5_9GAMM</name>
<organism evidence="1 2">
    <name type="scientific">Microbulbifer echini</name>
    <dbReference type="NCBI Taxonomy" id="1529067"/>
    <lineage>
        <taxon>Bacteria</taxon>
        <taxon>Pseudomonadati</taxon>
        <taxon>Pseudomonadota</taxon>
        <taxon>Gammaproteobacteria</taxon>
        <taxon>Cellvibrionales</taxon>
        <taxon>Microbulbiferaceae</taxon>
        <taxon>Microbulbifer</taxon>
    </lineage>
</organism>
<evidence type="ECO:0000313" key="2">
    <source>
        <dbReference type="Proteomes" id="UP001569414"/>
    </source>
</evidence>
<sequence>MKYLQRAALHDDQDRISEAWLGVQNFYAVKQKSLVASSPMGAVAIRFVVSITHAESTAKVAFSLRMRRLGNSFWTKPAGHAETKNSAWVTQNIAFFDPNVGEFWFESRASFFNGFSQSFWYAAGLSGSYAVRSYVPRANRS</sequence>
<proteinExistence type="predicted"/>
<comment type="caution">
    <text evidence="1">The sequence shown here is derived from an EMBL/GenBank/DDBJ whole genome shotgun (WGS) entry which is preliminary data.</text>
</comment>
<dbReference type="Gene3D" id="3.90.70.20">
    <property type="match status" value="1"/>
</dbReference>
<gene>
    <name evidence="1" type="ORF">ACCI51_02885</name>
</gene>
<dbReference type="Proteomes" id="UP001569414">
    <property type="component" value="Unassembled WGS sequence"/>
</dbReference>
<reference evidence="1 2" key="1">
    <citation type="submission" date="2024-08" db="EMBL/GenBank/DDBJ databases">
        <authorList>
            <person name="Ishaq N."/>
        </authorList>
    </citation>
    <scope>NUCLEOTIDE SEQUENCE [LARGE SCALE GENOMIC DNA]</scope>
    <source>
        <strain evidence="1 2">JCM 30400</strain>
    </source>
</reference>
<accession>A0ABV4NJM5</accession>